<dbReference type="InterPro" id="IPR011990">
    <property type="entry name" value="TPR-like_helical_dom_sf"/>
</dbReference>
<sequence length="380" mass="41237">MRLGGALRSAGRLEEARAVFARALALAPANMSVRIAAADVTAGLAWRDRDWPLLERTWNPILEQSGNLPMTAGAVPGLPSGLIRVAVSPARIEYGFGDPPADWVAARLDVLAARMLRYAMFWRTVLLGLRRRFTVLFDPSDGDGDLPALPRVAFSGRGDDTYLIPDFNYVTSVGYDRLLQTIVPVRWAERRAGMLWRGAPTGSVPPGGGWADLPRVRLCRMADPPGQPGGLDAGFHKLVATARFGPGARDAMAPLLRPPVPAEEQGHWRHLVDIDGYTNAWSGLFQRLAAGSAVLKVQSADGWRQWYYDRLRPWVNMVPVASDLSDLRDKADWLDRHPADALAIGQAGAALARSLDWVAVMGEATAAVDAADRALRKAAG</sequence>
<organism evidence="3 4">
    <name type="scientific">Stella humosa</name>
    <dbReference type="NCBI Taxonomy" id="94"/>
    <lineage>
        <taxon>Bacteria</taxon>
        <taxon>Pseudomonadati</taxon>
        <taxon>Pseudomonadota</taxon>
        <taxon>Alphaproteobacteria</taxon>
        <taxon>Rhodospirillales</taxon>
        <taxon>Stellaceae</taxon>
        <taxon>Stella</taxon>
    </lineage>
</organism>
<name>A0A3N1KZU9_9PROT</name>
<evidence type="ECO:0000259" key="2">
    <source>
        <dbReference type="SMART" id="SM00672"/>
    </source>
</evidence>
<dbReference type="SMART" id="SM00672">
    <property type="entry name" value="CAP10"/>
    <property type="match status" value="1"/>
</dbReference>
<evidence type="ECO:0000256" key="1">
    <source>
        <dbReference type="ARBA" id="ARBA00022679"/>
    </source>
</evidence>
<dbReference type="EMBL" id="RJKX01000016">
    <property type="protein sequence ID" value="ROP83726.1"/>
    <property type="molecule type" value="Genomic_DNA"/>
</dbReference>
<comment type="caution">
    <text evidence="3">The sequence shown here is derived from an EMBL/GenBank/DDBJ whole genome shotgun (WGS) entry which is preliminary data.</text>
</comment>
<dbReference type="PANTHER" id="PTHR12203">
    <property type="entry name" value="KDEL LYS-ASP-GLU-LEU CONTAINING - RELATED"/>
    <property type="match status" value="1"/>
</dbReference>
<dbReference type="Proteomes" id="UP000278222">
    <property type="component" value="Unassembled WGS sequence"/>
</dbReference>
<proteinExistence type="predicted"/>
<evidence type="ECO:0000313" key="3">
    <source>
        <dbReference type="EMBL" id="ROP83726.1"/>
    </source>
</evidence>
<feature type="domain" description="Glycosyl transferase CAP10" evidence="2">
    <location>
        <begin position="133"/>
        <end position="370"/>
    </location>
</feature>
<dbReference type="OrthoDB" id="7976614at2"/>
<dbReference type="InterPro" id="IPR051091">
    <property type="entry name" value="O-Glucosyltr/Glycosyltrsf_90"/>
</dbReference>
<dbReference type="RefSeq" id="WP_123693521.1">
    <property type="nucleotide sequence ID" value="NZ_RJKX01000016.1"/>
</dbReference>
<dbReference type="Pfam" id="PF05686">
    <property type="entry name" value="Glyco_transf_90"/>
    <property type="match status" value="1"/>
</dbReference>
<evidence type="ECO:0000313" key="4">
    <source>
        <dbReference type="Proteomes" id="UP000278222"/>
    </source>
</evidence>
<dbReference type="PANTHER" id="PTHR12203:SF35">
    <property type="entry name" value="PROTEIN O-GLUCOSYLTRANSFERASE 1"/>
    <property type="match status" value="1"/>
</dbReference>
<dbReference type="InterPro" id="IPR006598">
    <property type="entry name" value="CAP10"/>
</dbReference>
<dbReference type="Gene3D" id="1.25.40.10">
    <property type="entry name" value="Tetratricopeptide repeat domain"/>
    <property type="match status" value="1"/>
</dbReference>
<gene>
    <name evidence="3" type="ORF">EDC65_4375</name>
</gene>
<dbReference type="GO" id="GO:0016740">
    <property type="term" value="F:transferase activity"/>
    <property type="evidence" value="ECO:0007669"/>
    <property type="project" value="UniProtKB-KW"/>
</dbReference>
<protein>
    <submittedName>
        <fullName evidence="3">Glycosyl transferase family 90</fullName>
    </submittedName>
</protein>
<dbReference type="AlphaFoldDB" id="A0A3N1KZU9"/>
<keyword evidence="4" id="KW-1185">Reference proteome</keyword>
<accession>A0A3N1KZU9</accession>
<reference evidence="3 4" key="1">
    <citation type="submission" date="2018-11" db="EMBL/GenBank/DDBJ databases">
        <title>Genomic Encyclopedia of Type Strains, Phase IV (KMG-IV): sequencing the most valuable type-strain genomes for metagenomic binning, comparative biology and taxonomic classification.</title>
        <authorList>
            <person name="Goeker M."/>
        </authorList>
    </citation>
    <scope>NUCLEOTIDE SEQUENCE [LARGE SCALE GENOMIC DNA]</scope>
    <source>
        <strain evidence="3 4">DSM 5900</strain>
    </source>
</reference>
<keyword evidence="1 3" id="KW-0808">Transferase</keyword>